<keyword evidence="6" id="KW-0964">Secreted</keyword>
<keyword evidence="12" id="KW-0256">Endoplasmic reticulum</keyword>
<dbReference type="GO" id="GO:0005764">
    <property type="term" value="C:lysosome"/>
    <property type="evidence" value="ECO:0007669"/>
    <property type="project" value="UniProtKB-SubCell"/>
</dbReference>
<comment type="subunit">
    <text evidence="19">Homodimer. The monomeric form is inactive while the homodimer is active.</text>
</comment>
<evidence type="ECO:0000313" key="23">
    <source>
        <dbReference type="EMBL" id="PWN57313.1"/>
    </source>
</evidence>
<dbReference type="Proteomes" id="UP000251800">
    <property type="component" value="Unassembled WGS sequence"/>
</dbReference>
<name>A0A363UPC3_9GAMM</name>
<keyword evidence="11" id="KW-0378">Hydrolase</keyword>
<dbReference type="Gene3D" id="3.40.630.10">
    <property type="entry name" value="Zn peptidases"/>
    <property type="match status" value="1"/>
</dbReference>
<dbReference type="RefSeq" id="WP_109718819.1">
    <property type="nucleotide sequence ID" value="NZ_QEQK01000002.1"/>
</dbReference>
<accession>A0A363UPC3</accession>
<keyword evidence="24" id="KW-1185">Reference proteome</keyword>
<feature type="region of interest" description="Disordered" evidence="21">
    <location>
        <begin position="1"/>
        <end position="22"/>
    </location>
</feature>
<keyword evidence="9" id="KW-0479">Metal-binding</keyword>
<keyword evidence="7" id="KW-0121">Carboxypeptidase</keyword>
<evidence type="ECO:0000256" key="1">
    <source>
        <dbReference type="ARBA" id="ARBA00004240"/>
    </source>
</evidence>
<dbReference type="OrthoDB" id="9769665at2"/>
<keyword evidence="13" id="KW-0862">Zinc</keyword>
<dbReference type="PANTHER" id="PTHR12053">
    <property type="entry name" value="PROTEASE FAMILY M28 PLASMA GLUTAMATE CARBOXYPEPTIDASE-RELATED"/>
    <property type="match status" value="1"/>
</dbReference>
<dbReference type="AlphaFoldDB" id="A0A363UPC3"/>
<evidence type="ECO:0000256" key="14">
    <source>
        <dbReference type="ARBA" id="ARBA00023034"/>
    </source>
</evidence>
<dbReference type="GO" id="GO:0006508">
    <property type="term" value="P:proteolysis"/>
    <property type="evidence" value="ECO:0007669"/>
    <property type="project" value="UniProtKB-KW"/>
</dbReference>
<feature type="domain" description="Peptidase M28" evidence="22">
    <location>
        <begin position="278"/>
        <end position="486"/>
    </location>
</feature>
<gene>
    <name evidence="23" type="ORF">DEH80_02085</name>
</gene>
<proteinExistence type="predicted"/>
<keyword evidence="18" id="KW-0458">Lysosome</keyword>
<evidence type="ECO:0000256" key="18">
    <source>
        <dbReference type="ARBA" id="ARBA00023228"/>
    </source>
</evidence>
<evidence type="ECO:0000256" key="2">
    <source>
        <dbReference type="ARBA" id="ARBA00004371"/>
    </source>
</evidence>
<evidence type="ECO:0000256" key="20">
    <source>
        <dbReference type="ARBA" id="ARBA00033328"/>
    </source>
</evidence>
<dbReference type="PROSITE" id="PS51318">
    <property type="entry name" value="TAT"/>
    <property type="match status" value="1"/>
</dbReference>
<evidence type="ECO:0000256" key="15">
    <source>
        <dbReference type="ARBA" id="ARBA00023049"/>
    </source>
</evidence>
<reference evidence="23 24" key="1">
    <citation type="submission" date="2018-05" db="EMBL/GenBank/DDBJ databases">
        <title>Abyssibacter profundi OUC007T gen. nov., sp. nov, a marine bacterium isolated from seawater of the Mariana Trench.</title>
        <authorList>
            <person name="Zhou S."/>
        </authorList>
    </citation>
    <scope>NUCLEOTIDE SEQUENCE [LARGE SCALE GENOMIC DNA]</scope>
    <source>
        <strain evidence="23 24">OUC007</strain>
    </source>
</reference>
<evidence type="ECO:0000256" key="11">
    <source>
        <dbReference type="ARBA" id="ARBA00022801"/>
    </source>
</evidence>
<dbReference type="GO" id="GO:0005576">
    <property type="term" value="C:extracellular region"/>
    <property type="evidence" value="ECO:0007669"/>
    <property type="project" value="UniProtKB-SubCell"/>
</dbReference>
<sequence>MKPTDHLPTPATASHPTMGGLQRPLNRRQLLKQAAALSSVLGTPALLTACGQDSAPAAAGAVDTPPDPIIEIDPMDPNRLHGWVTELCAYQPRWRGYPAEAEAGQWLANRLRAAGLSTRIEPYPITKWQLDDWQVSLTLGEHTEVINSFPIWSTPGGQGTAELVDVGFGSEPELLAQDLRGKAVVVTGRALLNVFATYPDSYHRAAELGAVAMFVSSDAPDNLIRPTSSSRNDQADNPMPAFQLGAQDLARFKQAAHNGGTATWSLDAYHLQGESRDVIADLPGSGALPGTLLICAHYDAWFSGALDNATGVSGLIGLAEHFASLPLQERPRDMIFLGVTGHDAGYPHGGVTRWTQAYAERLPELDLFVNLDHLAAKGEEHFSTTGIIDMLGLVVERPGDEERALFTTAHPALARTFTPYLLQYGLMAAPVPTVPTVNANGDLEGLMGEAGVPCVNLTMATPHYHTVEDTPDRVPPEQLARAVKAHRDFITDILPMPREQIRSPI</sequence>
<evidence type="ECO:0000256" key="17">
    <source>
        <dbReference type="ARBA" id="ARBA00023180"/>
    </source>
</evidence>
<evidence type="ECO:0000259" key="22">
    <source>
        <dbReference type="Pfam" id="PF04389"/>
    </source>
</evidence>
<evidence type="ECO:0000256" key="10">
    <source>
        <dbReference type="ARBA" id="ARBA00022729"/>
    </source>
</evidence>
<dbReference type="InterPro" id="IPR007484">
    <property type="entry name" value="Peptidase_M28"/>
</dbReference>
<protein>
    <recommendedName>
        <fullName evidence="5">Carboxypeptidase Q</fullName>
    </recommendedName>
    <alternativeName>
        <fullName evidence="20">Plasma glutamate carboxypeptidase</fullName>
    </alternativeName>
</protein>
<evidence type="ECO:0000256" key="4">
    <source>
        <dbReference type="ARBA" id="ARBA00004613"/>
    </source>
</evidence>
<evidence type="ECO:0000256" key="9">
    <source>
        <dbReference type="ARBA" id="ARBA00022723"/>
    </source>
</evidence>
<keyword evidence="16" id="KW-0865">Zymogen</keyword>
<evidence type="ECO:0000256" key="3">
    <source>
        <dbReference type="ARBA" id="ARBA00004555"/>
    </source>
</evidence>
<evidence type="ECO:0000256" key="16">
    <source>
        <dbReference type="ARBA" id="ARBA00023145"/>
    </source>
</evidence>
<keyword evidence="10" id="KW-0732">Signal</keyword>
<comment type="subcellular location">
    <subcellularLocation>
        <location evidence="1">Endoplasmic reticulum</location>
    </subcellularLocation>
    <subcellularLocation>
        <location evidence="3">Golgi apparatus</location>
    </subcellularLocation>
    <subcellularLocation>
        <location evidence="2">Lysosome</location>
    </subcellularLocation>
    <subcellularLocation>
        <location evidence="4">Secreted</location>
    </subcellularLocation>
</comment>
<comment type="caution">
    <text evidence="23">The sequence shown here is derived from an EMBL/GenBank/DDBJ whole genome shotgun (WGS) entry which is preliminary data.</text>
</comment>
<organism evidence="23 24">
    <name type="scientific">Abyssibacter profundi</name>
    <dbReference type="NCBI Taxonomy" id="2182787"/>
    <lineage>
        <taxon>Bacteria</taxon>
        <taxon>Pseudomonadati</taxon>
        <taxon>Pseudomonadota</taxon>
        <taxon>Gammaproteobacteria</taxon>
        <taxon>Chromatiales</taxon>
        <taxon>Oceanococcaceae</taxon>
        <taxon>Abyssibacter</taxon>
    </lineage>
</organism>
<dbReference type="PANTHER" id="PTHR12053:SF3">
    <property type="entry name" value="CARBOXYPEPTIDASE Q"/>
    <property type="match status" value="1"/>
</dbReference>
<keyword evidence="17" id="KW-0325">Glycoprotein</keyword>
<dbReference type="InterPro" id="IPR006311">
    <property type="entry name" value="TAT_signal"/>
</dbReference>
<keyword evidence="8" id="KW-0645">Protease</keyword>
<evidence type="ECO:0000256" key="7">
    <source>
        <dbReference type="ARBA" id="ARBA00022645"/>
    </source>
</evidence>
<evidence type="ECO:0000256" key="21">
    <source>
        <dbReference type="SAM" id="MobiDB-lite"/>
    </source>
</evidence>
<dbReference type="Gene3D" id="3.50.30.30">
    <property type="match status" value="1"/>
</dbReference>
<dbReference type="GO" id="GO:0004180">
    <property type="term" value="F:carboxypeptidase activity"/>
    <property type="evidence" value="ECO:0007669"/>
    <property type="project" value="UniProtKB-KW"/>
</dbReference>
<dbReference type="GO" id="GO:0046872">
    <property type="term" value="F:metal ion binding"/>
    <property type="evidence" value="ECO:0007669"/>
    <property type="project" value="UniProtKB-KW"/>
</dbReference>
<evidence type="ECO:0000313" key="24">
    <source>
        <dbReference type="Proteomes" id="UP000251800"/>
    </source>
</evidence>
<dbReference type="SUPFAM" id="SSF53187">
    <property type="entry name" value="Zn-dependent exopeptidases"/>
    <property type="match status" value="1"/>
</dbReference>
<evidence type="ECO:0000256" key="13">
    <source>
        <dbReference type="ARBA" id="ARBA00022833"/>
    </source>
</evidence>
<evidence type="ECO:0000256" key="19">
    <source>
        <dbReference type="ARBA" id="ARBA00025833"/>
    </source>
</evidence>
<dbReference type="GO" id="GO:0070573">
    <property type="term" value="F:metallodipeptidase activity"/>
    <property type="evidence" value="ECO:0007669"/>
    <property type="project" value="InterPro"/>
</dbReference>
<dbReference type="InterPro" id="IPR039866">
    <property type="entry name" value="CPQ"/>
</dbReference>
<evidence type="ECO:0000256" key="6">
    <source>
        <dbReference type="ARBA" id="ARBA00022525"/>
    </source>
</evidence>
<keyword evidence="15" id="KW-0482">Metalloprotease</keyword>
<evidence type="ECO:0000256" key="5">
    <source>
        <dbReference type="ARBA" id="ARBA00014116"/>
    </source>
</evidence>
<evidence type="ECO:0000256" key="12">
    <source>
        <dbReference type="ARBA" id="ARBA00022824"/>
    </source>
</evidence>
<keyword evidence="14" id="KW-0333">Golgi apparatus</keyword>
<evidence type="ECO:0000256" key="8">
    <source>
        <dbReference type="ARBA" id="ARBA00022670"/>
    </source>
</evidence>
<dbReference type="Pfam" id="PF04389">
    <property type="entry name" value="Peptidase_M28"/>
    <property type="match status" value="1"/>
</dbReference>
<dbReference type="EMBL" id="QEQK01000002">
    <property type="protein sequence ID" value="PWN57313.1"/>
    <property type="molecule type" value="Genomic_DNA"/>
</dbReference>